<dbReference type="CDD" id="cd20394">
    <property type="entry name" value="Tudor_SGF29_rpt2"/>
    <property type="match status" value="1"/>
</dbReference>
<dbReference type="AlphaFoldDB" id="A0A409XFY1"/>
<proteinExistence type="predicted"/>
<evidence type="ECO:0000256" key="1">
    <source>
        <dbReference type="ARBA" id="ARBA00004123"/>
    </source>
</evidence>
<keyword evidence="8" id="KW-1185">Reference proteome</keyword>
<keyword evidence="2" id="KW-0805">Transcription regulation</keyword>
<dbReference type="Proteomes" id="UP000283269">
    <property type="component" value="Unassembled WGS sequence"/>
</dbReference>
<dbReference type="EMBL" id="NHYD01001847">
    <property type="protein sequence ID" value="PPQ89664.1"/>
    <property type="molecule type" value="Genomic_DNA"/>
</dbReference>
<dbReference type="GO" id="GO:0005634">
    <property type="term" value="C:nucleus"/>
    <property type="evidence" value="ECO:0007669"/>
    <property type="project" value="UniProtKB-SubCell"/>
</dbReference>
<dbReference type="GO" id="GO:0000124">
    <property type="term" value="C:SAGA complex"/>
    <property type="evidence" value="ECO:0007669"/>
    <property type="project" value="InterPro"/>
</dbReference>
<dbReference type="InterPro" id="IPR047287">
    <property type="entry name" value="Tudor_SGF29_rpt2"/>
</dbReference>
<dbReference type="Gene3D" id="2.30.30.140">
    <property type="match status" value="2"/>
</dbReference>
<dbReference type="PANTHER" id="PTHR21539:SF0">
    <property type="entry name" value="SAGA-ASSOCIATED FACTOR 29"/>
    <property type="match status" value="1"/>
</dbReference>
<protein>
    <recommendedName>
        <fullName evidence="6">SGF29 C-terminal domain-containing protein</fullName>
    </recommendedName>
</protein>
<evidence type="ECO:0000259" key="6">
    <source>
        <dbReference type="PROSITE" id="PS51518"/>
    </source>
</evidence>
<feature type="compositionally biased region" description="Polar residues" evidence="5">
    <location>
        <begin position="133"/>
        <end position="148"/>
    </location>
</feature>
<comment type="subcellular location">
    <subcellularLocation>
        <location evidence="1">Nucleus</location>
    </subcellularLocation>
</comment>
<evidence type="ECO:0000256" key="3">
    <source>
        <dbReference type="ARBA" id="ARBA00023163"/>
    </source>
</evidence>
<feature type="compositionally biased region" description="Low complexity" evidence="5">
    <location>
        <begin position="118"/>
        <end position="130"/>
    </location>
</feature>
<dbReference type="PANTHER" id="PTHR21539">
    <property type="entry name" value="SAGA-ASSOCIATED FACTOR 29"/>
    <property type="match status" value="1"/>
</dbReference>
<reference evidence="7 8" key="1">
    <citation type="journal article" date="2018" name="Evol. Lett.">
        <title>Horizontal gene cluster transfer increased hallucinogenic mushroom diversity.</title>
        <authorList>
            <person name="Reynolds H.T."/>
            <person name="Vijayakumar V."/>
            <person name="Gluck-Thaler E."/>
            <person name="Korotkin H.B."/>
            <person name="Matheny P.B."/>
            <person name="Slot J.C."/>
        </authorList>
    </citation>
    <scope>NUCLEOTIDE SEQUENCE [LARGE SCALE GENOMIC DNA]</scope>
    <source>
        <strain evidence="7 8">2631</strain>
    </source>
</reference>
<evidence type="ECO:0000256" key="2">
    <source>
        <dbReference type="ARBA" id="ARBA00023015"/>
    </source>
</evidence>
<dbReference type="InterPro" id="IPR047288">
    <property type="entry name" value="Tudor_SGF29_rpt1"/>
</dbReference>
<evidence type="ECO:0000256" key="5">
    <source>
        <dbReference type="SAM" id="MobiDB-lite"/>
    </source>
</evidence>
<dbReference type="InterPro" id="IPR010750">
    <property type="entry name" value="SGF29_tudor-like_dom"/>
</dbReference>
<organism evidence="7 8">
    <name type="scientific">Psilocybe cyanescens</name>
    <dbReference type="NCBI Taxonomy" id="93625"/>
    <lineage>
        <taxon>Eukaryota</taxon>
        <taxon>Fungi</taxon>
        <taxon>Dikarya</taxon>
        <taxon>Basidiomycota</taxon>
        <taxon>Agaricomycotina</taxon>
        <taxon>Agaricomycetes</taxon>
        <taxon>Agaricomycetidae</taxon>
        <taxon>Agaricales</taxon>
        <taxon>Agaricineae</taxon>
        <taxon>Strophariaceae</taxon>
        <taxon>Psilocybe</taxon>
    </lineage>
</organism>
<accession>A0A409XFY1</accession>
<keyword evidence="4" id="KW-0539">Nucleus</keyword>
<feature type="domain" description="SGF29 C-terminal" evidence="6">
    <location>
        <begin position="164"/>
        <end position="320"/>
    </location>
</feature>
<evidence type="ECO:0000313" key="8">
    <source>
        <dbReference type="Proteomes" id="UP000283269"/>
    </source>
</evidence>
<feature type="region of interest" description="Disordered" evidence="5">
    <location>
        <begin position="101"/>
        <end position="182"/>
    </location>
</feature>
<sequence length="320" mass="34631">MDSRRREMACWGHAADSLKQLSNLYAKSNTSEVIGRVNRCINAWPADDTSSGEGLGTLKSLQSKLTTGLTEISTSSNQEVRAIDDALERISVLIALREAPEPALPPAEKEKRKRPRASSPSGTPVPTPVGNARSVSITLPPRTSSVGPTTHPRDARAKKDSTVKHQALQPGRKVAYRPPKGTDTEEGTWIVAIVTRFIGPDKQGGKYEVQDAEPQENGQPGLKYIANPKAMVPLPDPDASPGSPAHLGINPTFPVGSTVLALYPDTSCFYRAEVIAVPSPDRSSPSTKYTPAYKVKFEDDDDMIHSVSAYWVVQFPSHLL</sequence>
<feature type="compositionally biased region" description="Basic and acidic residues" evidence="5">
    <location>
        <begin position="151"/>
        <end position="163"/>
    </location>
</feature>
<dbReference type="OrthoDB" id="10265994at2759"/>
<dbReference type="STRING" id="93625.A0A409XFY1"/>
<dbReference type="Pfam" id="PF07039">
    <property type="entry name" value="SGF29_Tudor"/>
    <property type="match status" value="1"/>
</dbReference>
<dbReference type="PROSITE" id="PS51518">
    <property type="entry name" value="SGF29_C"/>
    <property type="match status" value="1"/>
</dbReference>
<dbReference type="CDD" id="cd20393">
    <property type="entry name" value="Tudor_SGF29_rpt1"/>
    <property type="match status" value="1"/>
</dbReference>
<name>A0A409XFY1_PSICY</name>
<evidence type="ECO:0000256" key="4">
    <source>
        <dbReference type="ARBA" id="ARBA00023242"/>
    </source>
</evidence>
<evidence type="ECO:0000313" key="7">
    <source>
        <dbReference type="EMBL" id="PPQ89664.1"/>
    </source>
</evidence>
<dbReference type="InterPro" id="IPR037802">
    <property type="entry name" value="SGF29"/>
</dbReference>
<gene>
    <name evidence="7" type="ORF">CVT25_013851</name>
</gene>
<dbReference type="InParanoid" id="A0A409XFY1"/>
<keyword evidence="3" id="KW-0804">Transcription</keyword>
<comment type="caution">
    <text evidence="7">The sequence shown here is derived from an EMBL/GenBank/DDBJ whole genome shotgun (WGS) entry which is preliminary data.</text>
</comment>